<evidence type="ECO:0000256" key="1">
    <source>
        <dbReference type="ARBA" id="ARBA00010088"/>
    </source>
</evidence>
<dbReference type="SUPFAM" id="SSF53474">
    <property type="entry name" value="alpha/beta-Hydrolases"/>
    <property type="match status" value="1"/>
</dbReference>
<feature type="region of interest" description="Disordered" evidence="3">
    <location>
        <begin position="611"/>
        <end position="634"/>
    </location>
</feature>
<feature type="compositionally biased region" description="Polar residues" evidence="3">
    <location>
        <begin position="1144"/>
        <end position="1170"/>
    </location>
</feature>
<comment type="similarity">
    <text evidence="1">Belongs to the peptidase S33 family.</text>
</comment>
<dbReference type="Gene3D" id="3.40.50.1820">
    <property type="entry name" value="alpha/beta hydrolase"/>
    <property type="match status" value="1"/>
</dbReference>
<protein>
    <recommendedName>
        <fullName evidence="5">Peptidase S33 tripeptidyl aminopeptidase-like C-terminal domain-containing protein</fullName>
    </recommendedName>
</protein>
<keyword evidence="4" id="KW-0732">Signal</keyword>
<evidence type="ECO:0000259" key="5">
    <source>
        <dbReference type="Pfam" id="PF08386"/>
    </source>
</evidence>
<gene>
    <name evidence="6" type="ORF">N0V91_011259</name>
</gene>
<evidence type="ECO:0000256" key="4">
    <source>
        <dbReference type="SAM" id="SignalP"/>
    </source>
</evidence>
<dbReference type="InterPro" id="IPR013595">
    <property type="entry name" value="Pept_S33_TAP-like_C"/>
</dbReference>
<dbReference type="PANTHER" id="PTHR43248:SF25">
    <property type="entry name" value="AB HYDROLASE-1 DOMAIN-CONTAINING PROTEIN-RELATED"/>
    <property type="match status" value="1"/>
</dbReference>
<dbReference type="OrthoDB" id="425534at2759"/>
<organism evidence="6 7">
    <name type="scientific">Didymella pomorum</name>
    <dbReference type="NCBI Taxonomy" id="749634"/>
    <lineage>
        <taxon>Eukaryota</taxon>
        <taxon>Fungi</taxon>
        <taxon>Dikarya</taxon>
        <taxon>Ascomycota</taxon>
        <taxon>Pezizomycotina</taxon>
        <taxon>Dothideomycetes</taxon>
        <taxon>Pleosporomycetidae</taxon>
        <taxon>Pleosporales</taxon>
        <taxon>Pleosporineae</taxon>
        <taxon>Didymellaceae</taxon>
        <taxon>Didymella</taxon>
    </lineage>
</organism>
<feature type="region of interest" description="Disordered" evidence="3">
    <location>
        <begin position="1069"/>
        <end position="1198"/>
    </location>
</feature>
<dbReference type="InterPro" id="IPR029058">
    <property type="entry name" value="AB_hydrolase_fold"/>
</dbReference>
<feature type="chain" id="PRO_5040768810" description="Peptidase S33 tripeptidyl aminopeptidase-like C-terminal domain-containing protein" evidence="4">
    <location>
        <begin position="20"/>
        <end position="1284"/>
    </location>
</feature>
<dbReference type="Pfam" id="PF08386">
    <property type="entry name" value="Abhydrolase_4"/>
    <property type="match status" value="1"/>
</dbReference>
<evidence type="ECO:0000313" key="7">
    <source>
        <dbReference type="Proteomes" id="UP001140510"/>
    </source>
</evidence>
<dbReference type="GO" id="GO:0016787">
    <property type="term" value="F:hydrolase activity"/>
    <property type="evidence" value="ECO:0007669"/>
    <property type="project" value="UniProtKB-KW"/>
</dbReference>
<evidence type="ECO:0000313" key="6">
    <source>
        <dbReference type="EMBL" id="KAJ4392789.1"/>
    </source>
</evidence>
<feature type="compositionally biased region" description="Polar residues" evidence="3">
    <location>
        <begin position="613"/>
        <end position="634"/>
    </location>
</feature>
<evidence type="ECO:0000256" key="3">
    <source>
        <dbReference type="SAM" id="MobiDB-lite"/>
    </source>
</evidence>
<dbReference type="EMBL" id="JAPEVA010000203">
    <property type="protein sequence ID" value="KAJ4392789.1"/>
    <property type="molecule type" value="Genomic_DNA"/>
</dbReference>
<keyword evidence="7" id="KW-1185">Reference proteome</keyword>
<accession>A0A9W8YW02</accession>
<name>A0A9W8YW02_9PLEO</name>
<comment type="caution">
    <text evidence="6">The sequence shown here is derived from an EMBL/GenBank/DDBJ whole genome shotgun (WGS) entry which is preliminary data.</text>
</comment>
<feature type="domain" description="Peptidase S33 tripeptidyl aminopeptidase-like C-terminal" evidence="5">
    <location>
        <begin position="398"/>
        <end position="488"/>
    </location>
</feature>
<dbReference type="Proteomes" id="UP001140510">
    <property type="component" value="Unassembled WGS sequence"/>
</dbReference>
<dbReference type="PANTHER" id="PTHR43248">
    <property type="entry name" value="2-SUCCINYL-6-HYDROXY-2,4-CYCLOHEXADIENE-1-CARBOXYLATE SYNTHASE"/>
    <property type="match status" value="1"/>
</dbReference>
<feature type="compositionally biased region" description="Polar residues" evidence="3">
    <location>
        <begin position="1071"/>
        <end position="1082"/>
    </location>
</feature>
<keyword evidence="2" id="KW-0378">Hydrolase</keyword>
<proteinExistence type="inferred from homology"/>
<sequence length="1284" mass="134136">MRFYHSATALALITTTAFAQQCPPGYERSKKLNWKACGKRASDGLTFECATLEVPRDWKNVETSDKLVLQLIRQPASNPNAKSIIVNPGGPGESGIETIIKGDYQSTLGDFHIVSFDPRGVGETMPYEDCSADDDSSKWADPYKDGDDAATFGYKQAKAYGAACAAKNQKWGTLIGTAYVARDIMAMVDAFKAAGEDGLIRYAGYSYGTLLGATLTAMFPDKIARVLLDGNINPDDYYRGDGTEAGADVTKGVENFFAQCAKAGKAKCALADNGQTAQQLLAEYDALLAKVDSKRNYIVRNEFFKILYFRTPTAFRDFAVDLKAWITNNDSIKEREDKEKRADFQVSTWKKLQQKQAIIGITCGDRVAKGGSPATYSQLENAYKQKLKYSYDISFAGQFECTVWEQTAAERFEGSFANIKTKHPILIVNTPYDPVTPAISAEASRKAFLKSKLVMSNGVGHCSSAHTNKELNKAIKKYFEDGTLPEQSEYAIEDNNVFTTIPDQAEIPSDEPTAPPTKRDFRLPEYFQKRADDIPADCSKIPVPSSALLSPSASVVPSASAFVSVSMSASASASQSAEPIPAASPSASASASESLVLSHSESASASALAVPTASVSQSKEPTSSASSSLAVTGPASASHSESAAVLTTASASVPASYEASPSASASVSVQQSSESVHASVTPSTSATESYVASPTASTSAHSESASVSGTHVSSSVIYSGLSHSASASVAGEQESRSSSVVISVSVSADMYSSSVIGSASASASASMDYAATASTVAQSSSYPAESLTRSASATPVYNQGSASITASASTTAHVGVSSSVYPGTSSSAVSGLASLSYSAMSSSSAVFSDSSIVHPSASSSVVYPDTSVQPSGSSSVVYSHSSQYPSGSSSMIHSARSSVSASSSAVSYYAASTPVYSSGSSTLSTFSKTKPFQNHYPTSMPYASSTPAKSIVSKYPYSSSPPTYSSSVAPYPYGYDYAAGGDYANGNDYSTGYYAITTSSKPKGPKTTSTPCITVPWSSQPGYVPITKTYTATSIRTITKCPDTVKDCPLNSSTKTYITTEIKTRTIVVATPSSSPTGNKSYPPNKEGGMMSSASLFKETGKVPSPPKDSGYPSQPAKDTGKGGQPPKETKSVTSSRPTKDTGYPSQPSKPTGNSSQPPKETKPIQSTHSAYALPRISSKPSVPTSVPPYPTVPSTPSSIKVCNDAKCSYVTIPTGTKPVASTGASTTLKTSTPSVSVCVGKDCKATGTPTGYKPAQFTGAASREFVSSMVGAGAMIVAFARLF</sequence>
<feature type="signal peptide" evidence="4">
    <location>
        <begin position="1"/>
        <end position="19"/>
    </location>
</feature>
<dbReference type="InterPro" id="IPR051601">
    <property type="entry name" value="Serine_prot/Carboxylest_S33"/>
</dbReference>
<reference evidence="6" key="1">
    <citation type="submission" date="2022-10" db="EMBL/GenBank/DDBJ databases">
        <title>Tapping the CABI collections for fungal endophytes: first genome assemblies for Collariella, Neodidymelliopsis, Ascochyta clinopodiicola, Didymella pomorum, Didymosphaeria variabile, Neocosmospora piperis and Neocucurbitaria cava.</title>
        <authorList>
            <person name="Hill R."/>
        </authorList>
    </citation>
    <scope>NUCLEOTIDE SEQUENCE</scope>
    <source>
        <strain evidence="6">IMI 355091</strain>
    </source>
</reference>
<evidence type="ECO:0000256" key="2">
    <source>
        <dbReference type="ARBA" id="ARBA00022801"/>
    </source>
</evidence>